<dbReference type="EMBL" id="JAAGAX010000008">
    <property type="protein sequence ID" value="KAF2307062.1"/>
    <property type="molecule type" value="Genomic_DNA"/>
</dbReference>
<dbReference type="Pfam" id="PF25466">
    <property type="entry name" value="MPK1_gelsolin_C"/>
    <property type="match status" value="1"/>
</dbReference>
<sequence length="889" mass="98722">MLGQQDNDRLAGGIPRKNYLRSVSWTDKSPTQPNPRPQPNSKARSCLPPLQPLSIARRPVEEWPTAGPDDLGVWPNPQTPRGPVKALDNSNIEQPVKEFQFKKDKLAFFDKECSRIAGHIYLGSDAVAKNREILRQNGITHVLNCVGFVCNEYFKTDLVYKTLWLQDSPSEDITSILYDVFDYFEDVREQGGRVLVHCCQGVSRSTSLVIAYLMWREGQSFEDAFQYVKAARGVTNPNMGFACQLLQCQKRVHAVPASPNSVLRMYRMAPHSSYDPLHLVPKMLSQPDARGLDSRGAFIVHIPTAIFVWIGKNCNSVMSNQAKVAANQVIRYERAQGPIVIIKEGEEPSEFWDAIANGQIPADGCQKVEHRKEAASSSGKNENIAAAICSGVCERKVEEYDSDFELFHKALAGGVVPPFSVSNAGSETCLPARENGWGRLRQKFANGIMKEFLASSKLKHDHVSSIGGSDMIIDACRESEKPVDYPLSSPSAFPCGSPDSFEPFLNSSPDRIMNSSEVEHSVPLTDPLLPPPTPSGSPDSFSCFLDSSPKFGYKSPTLSPSTSEYSSSSFAFSPSSSNWSDLSYLSSRQPSPSGLEATDPFYAKNAPPADNFCLPYKETPSSTGKVFSDNQPLRSENTSLPFKGIPPSIAVRRGSNPPSHMLLPSVDEPSQVTRNLVRSWSFSLQDLNDDDMKDIHSELFERESSREEQMLDVDTSSAGDCAQSEFEEGKEYSNSHLPLCNETGKAAQITTPICYQWPNMNKVDMHCLNIPDSGSVYILLAPDLTLHSNNSGILYVWLGQKVLCEKGQSEFISGTSSLKDIHTDWKVIGHNFLDQMNLPANTPMQPKFLRTWYLQIVRVGEEPEQFLNLVNGFSFQKHSEGEWHPRQYG</sequence>
<dbReference type="Gene3D" id="3.90.190.10">
    <property type="entry name" value="Protein tyrosine phosphatase superfamily"/>
    <property type="match status" value="1"/>
</dbReference>
<keyword evidence="1" id="KW-0378">Hydrolase</keyword>
<feature type="compositionally biased region" description="Polar residues" evidence="3">
    <location>
        <begin position="21"/>
        <end position="31"/>
    </location>
</feature>
<dbReference type="SUPFAM" id="SSF52799">
    <property type="entry name" value="(Phosphotyrosine protein) phosphatases II"/>
    <property type="match status" value="1"/>
</dbReference>
<dbReference type="PROSITE" id="PS00383">
    <property type="entry name" value="TYR_PHOSPHATASE_1"/>
    <property type="match status" value="1"/>
</dbReference>
<dbReference type="InterPro" id="IPR000387">
    <property type="entry name" value="Tyr_Pase_dom"/>
</dbReference>
<dbReference type="InterPro" id="IPR016130">
    <property type="entry name" value="Tyr_Pase_AS"/>
</dbReference>
<dbReference type="Proteomes" id="UP000467840">
    <property type="component" value="Chromosome 9"/>
</dbReference>
<evidence type="ECO:0000313" key="6">
    <source>
        <dbReference type="EMBL" id="KAF2307062.1"/>
    </source>
</evidence>
<evidence type="ECO:0000313" key="7">
    <source>
        <dbReference type="Proteomes" id="UP000467840"/>
    </source>
</evidence>
<keyword evidence="7" id="KW-1185">Reference proteome</keyword>
<dbReference type="CDD" id="cd14498">
    <property type="entry name" value="DSP"/>
    <property type="match status" value="1"/>
</dbReference>
<dbReference type="AlphaFoldDB" id="A0A6A6M066"/>
<dbReference type="SMART" id="SM00195">
    <property type="entry name" value="DSPc"/>
    <property type="match status" value="1"/>
</dbReference>
<feature type="region of interest" description="Disordered" evidence="3">
    <location>
        <begin position="517"/>
        <end position="539"/>
    </location>
</feature>
<evidence type="ECO:0000259" key="5">
    <source>
        <dbReference type="PROSITE" id="PS50056"/>
    </source>
</evidence>
<evidence type="ECO:0000256" key="3">
    <source>
        <dbReference type="SAM" id="MobiDB-lite"/>
    </source>
</evidence>
<dbReference type="InterPro" id="IPR029021">
    <property type="entry name" value="Prot-tyrosine_phosphatase-like"/>
</dbReference>
<dbReference type="InterPro" id="IPR007122">
    <property type="entry name" value="Villin/Gelsolin"/>
</dbReference>
<dbReference type="PROSITE" id="PS50054">
    <property type="entry name" value="TYR_PHOSPHATASE_DUAL"/>
    <property type="match status" value="1"/>
</dbReference>
<accession>A0A6A6M066</accession>
<evidence type="ECO:0000256" key="2">
    <source>
        <dbReference type="ARBA" id="ARBA00022912"/>
    </source>
</evidence>
<dbReference type="PROSITE" id="PS50056">
    <property type="entry name" value="TYR_PHOSPHATASE_2"/>
    <property type="match status" value="1"/>
</dbReference>
<organism evidence="6 7">
    <name type="scientific">Hevea brasiliensis</name>
    <name type="common">Para rubber tree</name>
    <name type="synonym">Siphonia brasiliensis</name>
    <dbReference type="NCBI Taxonomy" id="3981"/>
    <lineage>
        <taxon>Eukaryota</taxon>
        <taxon>Viridiplantae</taxon>
        <taxon>Streptophyta</taxon>
        <taxon>Embryophyta</taxon>
        <taxon>Tracheophyta</taxon>
        <taxon>Spermatophyta</taxon>
        <taxon>Magnoliopsida</taxon>
        <taxon>eudicotyledons</taxon>
        <taxon>Gunneridae</taxon>
        <taxon>Pentapetalae</taxon>
        <taxon>rosids</taxon>
        <taxon>fabids</taxon>
        <taxon>Malpighiales</taxon>
        <taxon>Euphorbiaceae</taxon>
        <taxon>Crotonoideae</taxon>
        <taxon>Micrandreae</taxon>
        <taxon>Hevea</taxon>
    </lineage>
</organism>
<reference evidence="6 7" key="1">
    <citation type="journal article" date="2020" name="Mol. Plant">
        <title>The Chromosome-Based Rubber Tree Genome Provides New Insights into Spurge Genome Evolution and Rubber Biosynthesis.</title>
        <authorList>
            <person name="Liu J."/>
            <person name="Shi C."/>
            <person name="Shi C.C."/>
            <person name="Li W."/>
            <person name="Zhang Q.J."/>
            <person name="Zhang Y."/>
            <person name="Li K."/>
            <person name="Lu H.F."/>
            <person name="Shi C."/>
            <person name="Zhu S.T."/>
            <person name="Xiao Z.Y."/>
            <person name="Nan H."/>
            <person name="Yue Y."/>
            <person name="Zhu X.G."/>
            <person name="Wu Y."/>
            <person name="Hong X.N."/>
            <person name="Fan G.Y."/>
            <person name="Tong Y."/>
            <person name="Zhang D."/>
            <person name="Mao C.L."/>
            <person name="Liu Y.L."/>
            <person name="Hao S.J."/>
            <person name="Liu W.Q."/>
            <person name="Lv M.Q."/>
            <person name="Zhang H.B."/>
            <person name="Liu Y."/>
            <person name="Hu-Tang G.R."/>
            <person name="Wang J.P."/>
            <person name="Wang J.H."/>
            <person name="Sun Y.H."/>
            <person name="Ni S.B."/>
            <person name="Chen W.B."/>
            <person name="Zhang X.C."/>
            <person name="Jiao Y.N."/>
            <person name="Eichler E.E."/>
            <person name="Li G.H."/>
            <person name="Liu X."/>
            <person name="Gao L.Z."/>
        </authorList>
    </citation>
    <scope>NUCLEOTIDE SEQUENCE [LARGE SCALE GENOMIC DNA]</scope>
    <source>
        <strain evidence="7">cv. GT1</strain>
        <tissue evidence="6">Leaf</tissue>
    </source>
</reference>
<dbReference type="SMART" id="SM00262">
    <property type="entry name" value="GEL"/>
    <property type="match status" value="1"/>
</dbReference>
<feature type="domain" description="Tyrosine specific protein phosphatases" evidence="5">
    <location>
        <begin position="171"/>
        <end position="232"/>
    </location>
</feature>
<dbReference type="InterPro" id="IPR000340">
    <property type="entry name" value="Dual-sp_phosphatase_cat-dom"/>
</dbReference>
<dbReference type="InterPro" id="IPR007123">
    <property type="entry name" value="Gelsolin-like_dom"/>
</dbReference>
<gene>
    <name evidence="6" type="ORF">GH714_024617</name>
</gene>
<feature type="domain" description="Tyrosine-protein phosphatase" evidence="4">
    <location>
        <begin position="112"/>
        <end position="254"/>
    </location>
</feature>
<dbReference type="Gene3D" id="3.40.20.10">
    <property type="entry name" value="Severin"/>
    <property type="match status" value="1"/>
</dbReference>
<keyword evidence="2" id="KW-0904">Protein phosphatase</keyword>
<protein>
    <recommendedName>
        <fullName evidence="8">Protein-tyrosine-phosphatase</fullName>
    </recommendedName>
</protein>
<dbReference type="InterPro" id="IPR020422">
    <property type="entry name" value="TYR_PHOSPHATASE_DUAL_dom"/>
</dbReference>
<feature type="region of interest" description="Disordered" evidence="3">
    <location>
        <begin position="637"/>
        <end position="656"/>
    </location>
</feature>
<evidence type="ECO:0000256" key="1">
    <source>
        <dbReference type="ARBA" id="ARBA00022801"/>
    </source>
</evidence>
<dbReference type="InterPro" id="IPR029006">
    <property type="entry name" value="ADF-H/Gelsolin-like_dom_sf"/>
</dbReference>
<dbReference type="PANTHER" id="PTHR46381:SF2">
    <property type="entry name" value="MAP KINASE PHOSPHATASE"/>
    <property type="match status" value="1"/>
</dbReference>
<dbReference type="PANTHER" id="PTHR46381">
    <property type="entry name" value="MKPA PROTEIN"/>
    <property type="match status" value="1"/>
</dbReference>
<name>A0A6A6M066_HEVBR</name>
<dbReference type="SUPFAM" id="SSF55753">
    <property type="entry name" value="Actin depolymerizing proteins"/>
    <property type="match status" value="1"/>
</dbReference>
<dbReference type="GO" id="GO:0051015">
    <property type="term" value="F:actin filament binding"/>
    <property type="evidence" value="ECO:0007669"/>
    <property type="project" value="InterPro"/>
</dbReference>
<feature type="region of interest" description="Disordered" evidence="3">
    <location>
        <begin position="1"/>
        <end position="48"/>
    </location>
</feature>
<dbReference type="Pfam" id="PF00626">
    <property type="entry name" value="Gelsolin"/>
    <property type="match status" value="1"/>
</dbReference>
<dbReference type="Pfam" id="PF00782">
    <property type="entry name" value="DSPc"/>
    <property type="match status" value="1"/>
</dbReference>
<evidence type="ECO:0000259" key="4">
    <source>
        <dbReference type="PROSITE" id="PS50054"/>
    </source>
</evidence>
<dbReference type="InterPro" id="IPR057528">
    <property type="entry name" value="MPK1_C"/>
</dbReference>
<evidence type="ECO:0008006" key="8">
    <source>
        <dbReference type="Google" id="ProtNLM"/>
    </source>
</evidence>
<proteinExistence type="predicted"/>
<comment type="caution">
    <text evidence="6">The sequence shown here is derived from an EMBL/GenBank/DDBJ whole genome shotgun (WGS) entry which is preliminary data.</text>
</comment>
<dbReference type="GO" id="GO:0004721">
    <property type="term" value="F:phosphoprotein phosphatase activity"/>
    <property type="evidence" value="ECO:0007669"/>
    <property type="project" value="UniProtKB-KW"/>
</dbReference>